<feature type="region of interest" description="Disordered" evidence="1">
    <location>
        <begin position="530"/>
        <end position="655"/>
    </location>
</feature>
<name>A0A9P6JLW4_9AGAR</name>
<accession>A0A9P6JLW4</accession>
<evidence type="ECO:0000313" key="3">
    <source>
        <dbReference type="Proteomes" id="UP000807306"/>
    </source>
</evidence>
<feature type="compositionally biased region" description="Basic residues" evidence="1">
    <location>
        <begin position="22"/>
        <end position="32"/>
    </location>
</feature>
<evidence type="ECO:0000256" key="1">
    <source>
        <dbReference type="SAM" id="MobiDB-lite"/>
    </source>
</evidence>
<reference evidence="2" key="1">
    <citation type="submission" date="2020-11" db="EMBL/GenBank/DDBJ databases">
        <authorList>
            <consortium name="DOE Joint Genome Institute"/>
            <person name="Ahrendt S."/>
            <person name="Riley R."/>
            <person name="Andreopoulos W."/>
            <person name="Labutti K."/>
            <person name="Pangilinan J."/>
            <person name="Ruiz-Duenas F.J."/>
            <person name="Barrasa J.M."/>
            <person name="Sanchez-Garcia M."/>
            <person name="Camarero S."/>
            <person name="Miyauchi S."/>
            <person name="Serrano A."/>
            <person name="Linde D."/>
            <person name="Babiker R."/>
            <person name="Drula E."/>
            <person name="Ayuso-Fernandez I."/>
            <person name="Pacheco R."/>
            <person name="Padilla G."/>
            <person name="Ferreira P."/>
            <person name="Barriuso J."/>
            <person name="Kellner H."/>
            <person name="Castanera R."/>
            <person name="Alfaro M."/>
            <person name="Ramirez L."/>
            <person name="Pisabarro A.G."/>
            <person name="Kuo A."/>
            <person name="Tritt A."/>
            <person name="Lipzen A."/>
            <person name="He G."/>
            <person name="Yan M."/>
            <person name="Ng V."/>
            <person name="Cullen D."/>
            <person name="Martin F."/>
            <person name="Rosso M.-N."/>
            <person name="Henrissat B."/>
            <person name="Hibbett D."/>
            <person name="Martinez A.T."/>
            <person name="Grigoriev I.V."/>
        </authorList>
    </citation>
    <scope>NUCLEOTIDE SEQUENCE</scope>
    <source>
        <strain evidence="2">CBS 506.95</strain>
    </source>
</reference>
<feature type="compositionally biased region" description="Low complexity" evidence="1">
    <location>
        <begin position="1"/>
        <end position="21"/>
    </location>
</feature>
<feature type="region of interest" description="Disordered" evidence="1">
    <location>
        <begin position="1026"/>
        <end position="1063"/>
    </location>
</feature>
<keyword evidence="3" id="KW-1185">Reference proteome</keyword>
<feature type="compositionally biased region" description="Polar residues" evidence="1">
    <location>
        <begin position="325"/>
        <end position="336"/>
    </location>
</feature>
<feature type="compositionally biased region" description="Low complexity" evidence="1">
    <location>
        <begin position="496"/>
        <end position="510"/>
    </location>
</feature>
<feature type="compositionally biased region" description="Low complexity" evidence="1">
    <location>
        <begin position="90"/>
        <end position="116"/>
    </location>
</feature>
<feature type="region of interest" description="Disordered" evidence="1">
    <location>
        <begin position="325"/>
        <end position="348"/>
    </location>
</feature>
<feature type="region of interest" description="Disordered" evidence="1">
    <location>
        <begin position="481"/>
        <end position="512"/>
    </location>
</feature>
<feature type="compositionally biased region" description="Acidic residues" evidence="1">
    <location>
        <begin position="907"/>
        <end position="918"/>
    </location>
</feature>
<dbReference type="EMBL" id="MU157881">
    <property type="protein sequence ID" value="KAF9525692.1"/>
    <property type="molecule type" value="Genomic_DNA"/>
</dbReference>
<dbReference type="OrthoDB" id="3261862at2759"/>
<feature type="compositionally biased region" description="Low complexity" evidence="1">
    <location>
        <begin position="936"/>
        <end position="958"/>
    </location>
</feature>
<feature type="region of interest" description="Disordered" evidence="1">
    <location>
        <begin position="253"/>
        <end position="311"/>
    </location>
</feature>
<evidence type="ECO:0000313" key="2">
    <source>
        <dbReference type="EMBL" id="KAF9525692.1"/>
    </source>
</evidence>
<proteinExistence type="predicted"/>
<feature type="compositionally biased region" description="Polar residues" evidence="1">
    <location>
        <begin position="891"/>
        <end position="904"/>
    </location>
</feature>
<feature type="region of interest" description="Disordered" evidence="1">
    <location>
        <begin position="368"/>
        <end position="393"/>
    </location>
</feature>
<feature type="compositionally biased region" description="Low complexity" evidence="1">
    <location>
        <begin position="723"/>
        <end position="735"/>
    </location>
</feature>
<feature type="region of interest" description="Disordered" evidence="1">
    <location>
        <begin position="807"/>
        <end position="1005"/>
    </location>
</feature>
<dbReference type="AlphaFoldDB" id="A0A9P6JLW4"/>
<comment type="caution">
    <text evidence="2">The sequence shown here is derived from an EMBL/GenBank/DDBJ whole genome shotgun (WGS) entry which is preliminary data.</text>
</comment>
<feature type="compositionally biased region" description="Basic and acidic residues" evidence="1">
    <location>
        <begin position="847"/>
        <end position="856"/>
    </location>
</feature>
<protein>
    <submittedName>
        <fullName evidence="2">Uncharacterized protein</fullName>
    </submittedName>
</protein>
<feature type="compositionally biased region" description="Polar residues" evidence="1">
    <location>
        <begin position="810"/>
        <end position="819"/>
    </location>
</feature>
<feature type="region of interest" description="Disordered" evidence="1">
    <location>
        <begin position="695"/>
        <end position="788"/>
    </location>
</feature>
<feature type="region of interest" description="Disordered" evidence="1">
    <location>
        <begin position="1"/>
        <end position="209"/>
    </location>
</feature>
<organism evidence="2 3">
    <name type="scientific">Crepidotus variabilis</name>
    <dbReference type="NCBI Taxonomy" id="179855"/>
    <lineage>
        <taxon>Eukaryota</taxon>
        <taxon>Fungi</taxon>
        <taxon>Dikarya</taxon>
        <taxon>Basidiomycota</taxon>
        <taxon>Agaricomycotina</taxon>
        <taxon>Agaricomycetes</taxon>
        <taxon>Agaricomycetidae</taxon>
        <taxon>Agaricales</taxon>
        <taxon>Agaricineae</taxon>
        <taxon>Crepidotaceae</taxon>
        <taxon>Crepidotus</taxon>
    </lineage>
</organism>
<dbReference type="Proteomes" id="UP000807306">
    <property type="component" value="Unassembled WGS sequence"/>
</dbReference>
<feature type="compositionally biased region" description="Polar residues" evidence="1">
    <location>
        <begin position="379"/>
        <end position="388"/>
    </location>
</feature>
<feature type="compositionally biased region" description="Polar residues" evidence="1">
    <location>
        <begin position="171"/>
        <end position="209"/>
    </location>
</feature>
<feature type="compositionally biased region" description="Polar residues" evidence="1">
    <location>
        <begin position="599"/>
        <end position="630"/>
    </location>
</feature>
<feature type="compositionally biased region" description="Low complexity" evidence="1">
    <location>
        <begin position="557"/>
        <end position="569"/>
    </location>
</feature>
<gene>
    <name evidence="2" type="ORF">CPB83DRAFT_859194</name>
</gene>
<feature type="compositionally biased region" description="Polar residues" evidence="1">
    <location>
        <begin position="712"/>
        <end position="722"/>
    </location>
</feature>
<sequence>MSERPPSIRSVASSASGVSLSRRARTRTRSRSRTVTGASGRPIEPPLDSLPISSDLPYLAGTITQEPVEDQSLSSAISLPAEPPRSPRSPQEQGQQAAPEPAVDFGSSLSSDTASSQLGTAADPTLVVEPPPSTPSPARQVKPSRAPTLPHLDTGYRPPPSAFSRDPALTPTANVRDSVSTQRSGASSSLYPPSTPTISRPESPTTPQSFVHPIEIIPDVPPLPEVQDIREYDNDDVAYRLRLLVKNNYFLPPAHSKPSAADFGPAPTDVSKKPKSPSPTFLDIFRVGKSKSKPPTPTGPSGIDFPTPMLRTTSDSITASYAVRTQQPRPSGQFSRGPSPITPSAPRGRVVVVREKVEDIMVAAKQAEQDLKSKGATRPDNQGSQKGKQNGIHDIIDPTDAVDIPLPSPSYPFAVQASALHGLGVQDSVGAAVLADRLPPNMSHTYDPAEDSWRKALLQQAVHHSLDNTPDISSFSHILGTSTPPSRSKSMETPRANTPATMPSSSPTSAIKSAALQKKIIEQPMIDIIESTPTKQKRPNSSRSQTTQGIPEPKTRSTLLTLNTSHSSSRPGSYLPQRADTPMGPMTPLAPAPRRVFMSPSSMSQTDLVITSSPSYNEQSFTSASQSYSDQESHRSLRRTHSSPQLAEGYESAVSRQDELIPPMPAFSRNSQALSINTLRGSYETIAGSRRAIIENGDSSTPDEDAPPRPSFATSRPSLSEYSQASATASPTTSAFQELLNRPGSAFSEPHAGPSRFSLDRGTSPSIRYSAMSPPPRMSSSLAHVALPPPPRTSSLAYQTLMRNQFVPFSPSSDSSRTQPADPDEEEEATLEINAPEPTTPPLPEEPASRRDERRSLERRRKPSAVRVPPALNLSSTDVPVKIHSAPGPTSPSNFFDDIQTQPNAMDDLESSDEEDGDGGQVITAPPKLFSDPRARAASASSPNTSTSFSHSSSSRPSIMKHGNFSTPYIRPGGSMNQGPSMAPVGHNAHSKKPVSNTPTKLGRSDLPSSSYDFFKYAQEHPSGPFAFDVVPDSGSGGVSPVEPPRPATADRANMGPSSSKVGGVVMSQTAQDSFKKLDGMLLQHMEDEKDTIKRIATTLKQTRQGTS</sequence>